<evidence type="ECO:0000313" key="2">
    <source>
        <dbReference type="EMBL" id="MBB4949544.1"/>
    </source>
</evidence>
<dbReference type="RefSeq" id="WP_184919952.1">
    <property type="nucleotide sequence ID" value="NZ_JACHJR010000001.1"/>
</dbReference>
<proteinExistence type="predicted"/>
<sequence>MTDHHNAEPAPSDDDLLARLGFRALPVIQPVTSPHDDLLARLAHQALHGVRPASAVVGDIEIVMGPNHWAKAIEPYRDELYDTADSQDAASRVTPAAVRTQVPLADEVTLLRERIRDAVVSLENIHDRLIFDNPDAADAIAAVTCRLSPSGEEDSEHLEQGDAPGSQAPPPSCPLSGRNES</sequence>
<feature type="region of interest" description="Disordered" evidence="1">
    <location>
        <begin position="147"/>
        <end position="181"/>
    </location>
</feature>
<name>A0A7W7WKB9_9ACTN</name>
<dbReference type="EMBL" id="JACHJR010000001">
    <property type="protein sequence ID" value="MBB4949544.1"/>
    <property type="molecule type" value="Genomic_DNA"/>
</dbReference>
<accession>A0A7W7WKB9</accession>
<organism evidence="2 3">
    <name type="scientific">Kitasatospora gansuensis</name>
    <dbReference type="NCBI Taxonomy" id="258050"/>
    <lineage>
        <taxon>Bacteria</taxon>
        <taxon>Bacillati</taxon>
        <taxon>Actinomycetota</taxon>
        <taxon>Actinomycetes</taxon>
        <taxon>Kitasatosporales</taxon>
        <taxon>Streptomycetaceae</taxon>
        <taxon>Kitasatospora</taxon>
    </lineage>
</organism>
<dbReference type="AlphaFoldDB" id="A0A7W7WKB9"/>
<keyword evidence="3" id="KW-1185">Reference proteome</keyword>
<reference evidence="2 3" key="1">
    <citation type="submission" date="2020-08" db="EMBL/GenBank/DDBJ databases">
        <title>Sequencing the genomes of 1000 actinobacteria strains.</title>
        <authorList>
            <person name="Klenk H.-P."/>
        </authorList>
    </citation>
    <scope>NUCLEOTIDE SEQUENCE [LARGE SCALE GENOMIC DNA]</scope>
    <source>
        <strain evidence="2 3">DSM 44786</strain>
    </source>
</reference>
<evidence type="ECO:0000256" key="1">
    <source>
        <dbReference type="SAM" id="MobiDB-lite"/>
    </source>
</evidence>
<protein>
    <submittedName>
        <fullName evidence="2">Uncharacterized protein</fullName>
    </submittedName>
</protein>
<dbReference type="Proteomes" id="UP000573327">
    <property type="component" value="Unassembled WGS sequence"/>
</dbReference>
<comment type="caution">
    <text evidence="2">The sequence shown here is derived from an EMBL/GenBank/DDBJ whole genome shotgun (WGS) entry which is preliminary data.</text>
</comment>
<evidence type="ECO:0000313" key="3">
    <source>
        <dbReference type="Proteomes" id="UP000573327"/>
    </source>
</evidence>
<gene>
    <name evidence="2" type="ORF">F4556_005079</name>
</gene>